<dbReference type="PROSITE" id="PS00061">
    <property type="entry name" value="ADH_SHORT"/>
    <property type="match status" value="1"/>
</dbReference>
<dbReference type="InterPro" id="IPR002347">
    <property type="entry name" value="SDR_fam"/>
</dbReference>
<dbReference type="GO" id="GO:0016491">
    <property type="term" value="F:oxidoreductase activity"/>
    <property type="evidence" value="ECO:0007669"/>
    <property type="project" value="UniProtKB-KW"/>
</dbReference>
<dbReference type="AlphaFoldDB" id="A0A932CLA5"/>
<evidence type="ECO:0000313" key="4">
    <source>
        <dbReference type="Proteomes" id="UP000769766"/>
    </source>
</evidence>
<evidence type="ECO:0000256" key="2">
    <source>
        <dbReference type="ARBA" id="ARBA00023002"/>
    </source>
</evidence>
<dbReference type="InterPro" id="IPR036291">
    <property type="entry name" value="NAD(P)-bd_dom_sf"/>
</dbReference>
<dbReference type="PANTHER" id="PTHR24321">
    <property type="entry name" value="DEHYDROGENASES, SHORT CHAIN"/>
    <property type="match status" value="1"/>
</dbReference>
<protein>
    <submittedName>
        <fullName evidence="3">SDR family oxidoreductase</fullName>
    </submittedName>
</protein>
<dbReference type="PANTHER" id="PTHR24321:SF8">
    <property type="entry name" value="ESTRADIOL 17-BETA-DEHYDROGENASE 8-RELATED"/>
    <property type="match status" value="1"/>
</dbReference>
<comment type="similarity">
    <text evidence="1">Belongs to the short-chain dehydrogenases/reductases (SDR) family.</text>
</comment>
<dbReference type="SUPFAM" id="SSF51735">
    <property type="entry name" value="NAD(P)-binding Rossmann-fold domains"/>
    <property type="match status" value="1"/>
</dbReference>
<dbReference type="Pfam" id="PF13561">
    <property type="entry name" value="adh_short_C2"/>
    <property type="match status" value="1"/>
</dbReference>
<sequence length="251" mass="26716">MRLKDKVAIVTGGGYGIGRAIAERFAQEGADVVVAEINEERGQETVQLVEQADRRGLMVRADVGQPAEVQRMVQETLDAFGRIDILVNNAGILGGFTPFLEVSEKELDEIVRINLKGVFLCGQAVAREMVRAGRGGKIVNLGSIESEIAIAGNSVYASTKGAVRLLTKAMALELAPHKINVNAIGPGPIATGMTAPFLGEKSFGELVEKNVPWGRMGQPQDIAQAALFLASAEADFITGTILFVDGGWLIQ</sequence>
<dbReference type="CDD" id="cd05233">
    <property type="entry name" value="SDR_c"/>
    <property type="match status" value="1"/>
</dbReference>
<name>A0A932CLA5_UNCTE</name>
<dbReference type="EMBL" id="JACPRF010000005">
    <property type="protein sequence ID" value="MBI2875274.1"/>
    <property type="molecule type" value="Genomic_DNA"/>
</dbReference>
<dbReference type="Gene3D" id="3.40.50.720">
    <property type="entry name" value="NAD(P)-binding Rossmann-like Domain"/>
    <property type="match status" value="1"/>
</dbReference>
<comment type="caution">
    <text evidence="3">The sequence shown here is derived from an EMBL/GenBank/DDBJ whole genome shotgun (WGS) entry which is preliminary data.</text>
</comment>
<proteinExistence type="inferred from homology"/>
<evidence type="ECO:0000256" key="1">
    <source>
        <dbReference type="ARBA" id="ARBA00006484"/>
    </source>
</evidence>
<dbReference type="PRINTS" id="PR00080">
    <property type="entry name" value="SDRFAMILY"/>
</dbReference>
<accession>A0A932CLA5</accession>
<dbReference type="FunFam" id="3.40.50.720:FF:000084">
    <property type="entry name" value="Short-chain dehydrogenase reductase"/>
    <property type="match status" value="1"/>
</dbReference>
<evidence type="ECO:0000313" key="3">
    <source>
        <dbReference type="EMBL" id="MBI2875274.1"/>
    </source>
</evidence>
<dbReference type="PRINTS" id="PR00081">
    <property type="entry name" value="GDHRDH"/>
</dbReference>
<dbReference type="InterPro" id="IPR020904">
    <property type="entry name" value="Sc_DH/Rdtase_CS"/>
</dbReference>
<dbReference type="Proteomes" id="UP000769766">
    <property type="component" value="Unassembled WGS sequence"/>
</dbReference>
<organism evidence="3 4">
    <name type="scientific">Tectimicrobiota bacterium</name>
    <dbReference type="NCBI Taxonomy" id="2528274"/>
    <lineage>
        <taxon>Bacteria</taxon>
        <taxon>Pseudomonadati</taxon>
        <taxon>Nitrospinota/Tectimicrobiota group</taxon>
        <taxon>Candidatus Tectimicrobiota</taxon>
    </lineage>
</organism>
<dbReference type="NCBIfam" id="NF005559">
    <property type="entry name" value="PRK07231.1"/>
    <property type="match status" value="1"/>
</dbReference>
<reference evidence="3" key="1">
    <citation type="submission" date="2020-07" db="EMBL/GenBank/DDBJ databases">
        <title>Huge and variable diversity of episymbiotic CPR bacteria and DPANN archaea in groundwater ecosystems.</title>
        <authorList>
            <person name="He C.Y."/>
            <person name="Keren R."/>
            <person name="Whittaker M."/>
            <person name="Farag I.F."/>
            <person name="Doudna J."/>
            <person name="Cate J.H.D."/>
            <person name="Banfield J.F."/>
        </authorList>
    </citation>
    <scope>NUCLEOTIDE SEQUENCE</scope>
    <source>
        <strain evidence="3">NC_groundwater_672_Ag_B-0.1um_62_36</strain>
    </source>
</reference>
<gene>
    <name evidence="3" type="ORF">HYY20_00140</name>
</gene>
<keyword evidence="2" id="KW-0560">Oxidoreductase</keyword>